<comment type="subcellular location">
    <subcellularLocation>
        <location evidence="1">Nucleus</location>
        <location evidence="1">Nucleolus</location>
    </subcellularLocation>
</comment>
<evidence type="ECO:0000256" key="11">
    <source>
        <dbReference type="SAM" id="MobiDB-lite"/>
    </source>
</evidence>
<feature type="region of interest" description="Disordered" evidence="11">
    <location>
        <begin position="1"/>
        <end position="39"/>
    </location>
</feature>
<dbReference type="SMART" id="SM00785">
    <property type="entry name" value="AARP2CN"/>
    <property type="match status" value="1"/>
</dbReference>
<reference evidence="13 14" key="1">
    <citation type="submission" date="2009-08" db="EMBL/GenBank/DDBJ databases">
        <title>The Genome Sequence of Spizellomyces punctatus strain DAOM BR117.</title>
        <authorList>
            <consortium name="The Broad Institute Genome Sequencing Platform"/>
            <person name="Russ C."/>
            <person name="Cuomo C."/>
            <person name="Shea T."/>
            <person name="Young S.K."/>
            <person name="Zeng Q."/>
            <person name="Koehrsen M."/>
            <person name="Haas B."/>
            <person name="Borodovsky M."/>
            <person name="Guigo R."/>
            <person name="Alvarado L."/>
            <person name="Berlin A."/>
            <person name="Bochicchio J."/>
            <person name="Borenstein D."/>
            <person name="Chapman S."/>
            <person name="Chen Z."/>
            <person name="Engels R."/>
            <person name="Freedman E."/>
            <person name="Gellesch M."/>
            <person name="Goldberg J."/>
            <person name="Griggs A."/>
            <person name="Gujja S."/>
            <person name="Heiman D."/>
            <person name="Hepburn T."/>
            <person name="Howarth C."/>
            <person name="Jen D."/>
            <person name="Larson L."/>
            <person name="Lewis B."/>
            <person name="Mehta T."/>
            <person name="Park D."/>
            <person name="Pearson M."/>
            <person name="Roberts A."/>
            <person name="Saif S."/>
            <person name="Shenoy N."/>
            <person name="Sisk P."/>
            <person name="Stolte C."/>
            <person name="Sykes S."/>
            <person name="Thomson T."/>
            <person name="Walk T."/>
            <person name="White J."/>
            <person name="Yandava C."/>
            <person name="Burger G."/>
            <person name="Gray M.W."/>
            <person name="Holland P.W.H."/>
            <person name="King N."/>
            <person name="Lang F.B.F."/>
            <person name="Roger A.J."/>
            <person name="Ruiz-Trillo I."/>
            <person name="Lander E."/>
            <person name="Nusbaum C."/>
        </authorList>
    </citation>
    <scope>NUCLEOTIDE SEQUENCE [LARGE SCALE GENOMIC DNA]</scope>
    <source>
        <strain evidence="13 14">DAOM BR117</strain>
    </source>
</reference>
<evidence type="ECO:0000256" key="10">
    <source>
        <dbReference type="ARBA" id="ARBA00061391"/>
    </source>
</evidence>
<comment type="catalytic activity">
    <reaction evidence="9">
        <text>GTP + H2O = GDP + phosphate + H(+)</text>
        <dbReference type="Rhea" id="RHEA:19669"/>
        <dbReference type="ChEBI" id="CHEBI:15377"/>
        <dbReference type="ChEBI" id="CHEBI:15378"/>
        <dbReference type="ChEBI" id="CHEBI:37565"/>
        <dbReference type="ChEBI" id="CHEBI:43474"/>
        <dbReference type="ChEBI" id="CHEBI:58189"/>
    </reaction>
    <physiologicalReaction direction="left-to-right" evidence="9">
        <dbReference type="Rhea" id="RHEA:19670"/>
    </physiologicalReaction>
</comment>
<dbReference type="RefSeq" id="XP_016604462.1">
    <property type="nucleotide sequence ID" value="XM_016756477.1"/>
</dbReference>
<dbReference type="InterPro" id="IPR027417">
    <property type="entry name" value="P-loop_NTPase"/>
</dbReference>
<dbReference type="InterPro" id="IPR030387">
    <property type="entry name" value="G_Bms1/Tsr1_dom"/>
</dbReference>
<name>A0A0L0H5C3_SPIPD</name>
<dbReference type="Gene3D" id="3.40.50.300">
    <property type="entry name" value="P-loop containing nucleotide triphosphate hydrolases"/>
    <property type="match status" value="1"/>
</dbReference>
<dbReference type="InParanoid" id="A0A0L0H5C3"/>
<evidence type="ECO:0000256" key="3">
    <source>
        <dbReference type="ARBA" id="ARBA00022553"/>
    </source>
</evidence>
<dbReference type="PANTHER" id="PTHR12858">
    <property type="entry name" value="RIBOSOME BIOGENESIS PROTEIN"/>
    <property type="match status" value="1"/>
</dbReference>
<dbReference type="FunCoup" id="A0A0L0H5C3">
    <property type="interactions" value="1020"/>
</dbReference>
<evidence type="ECO:0000256" key="1">
    <source>
        <dbReference type="ARBA" id="ARBA00004604"/>
    </source>
</evidence>
<evidence type="ECO:0000313" key="14">
    <source>
        <dbReference type="Proteomes" id="UP000053201"/>
    </source>
</evidence>
<proteinExistence type="inferred from homology"/>
<evidence type="ECO:0000313" key="13">
    <source>
        <dbReference type="EMBL" id="KNC96422.1"/>
    </source>
</evidence>
<dbReference type="InterPro" id="IPR037875">
    <property type="entry name" value="Bms1_N"/>
</dbReference>
<sequence>MDNPTKAHRPRQSGPKAEKKNKSKKNAEKNNPQAFASFSGKKADRIIRRNLDKEQHKLHVPLVDRTPLEAPPVVVAVVGPPGTGKTTLIRSLVKRYTKHNLADIKGPITVVSGKHRRLTFIECNNDVNSMIDIGKIADLVLLLIDASFGMEMETFEFLNILQAHGFPKVMGVLTHLDKFKDNKRLRKTKKRLKHRFWTEIYQGAKLFYLSGLINGRYPKNEIMNLSRFISVMKFRPLVWRNAHPYLLADRVEDLTDPETVRGNPKCDRTVSVYGYARGTNLKPTLKVHIPGVGDQNIADITLLPDPCPIPDKVRKTLNDKHKLIYAPMSDVGGILYDKDAVYINVPGTFSRKTEGDGADIDSDAGQDPGERMVMDLQNASLTFADKMRQSELRIFQSSASVRGYQESAPWREGKEDSQDVTSEESDDGDPEEIYSAGESSDENEDSDHVLSDSEESDLDNTTASCDGRVRRRLSTKLLGEDTQPAFEPDVAFADSDSDLDSEELYEDGSGSMRWKERILERGKHAFSAKRRVNLMDQVYIQNEGSDLLSVGSVDPEVADEGGLFHVRKAVHTDERSLALVDTCKIEVGLQSRIDSPHDEFLSSIRTRFVTSQSNPVSDMNPVVGDEEEIYGDFEDLENGENIEIPHGSDEQPTHVTPAGDMLSLAKKKEELKRKFDAEYDGSDDENNSNNVYESVKEDLLKQQEINREEFLNEDPQLRAQLEGYRPGSYIRVILHDVPCELVENFDPTYPVVVGGLLPSEENFGFMQVRIKRHRWHKKILKTNDPLIFSLGWRRFQSIPIYSLNDGTRNRMLKYTPEHMHCLATFYGPITPPNTGFCAFQSISENMSAFRLSATGVVLDVDKSTEIVKKLKLTGTPSKVFKNTAFIKDMFTTGLEVAKFEGASIRTVSGIRGQVKKHVGNPEGTFRATFEDKILMSDIVFLRAWYPVKPKKFYNPVSSLLLSQKEVWTGMRTVGQLRRDEGMRTPVNADSRYKPIERQARKFNKLRIPKTLQADLPFASKPKHMKKQSKPSLLARRAVVLEPHEKKVANLLQALNTIHKAKDQKQKEKNAVKRQQYLKKKEIDDQATAHIQKERRKDFHRAEGKKRMREVTVAEKAMHKRAKVNT</sequence>
<dbReference type="PANTHER" id="PTHR12858:SF2">
    <property type="entry name" value="RIBOSOME BIOGENESIS PROTEIN BMS1 HOMOLOG"/>
    <property type="match status" value="1"/>
</dbReference>
<protein>
    <submittedName>
        <fullName evidence="13">Arf-GAP with GTPase, ANK repeat and PH domain-containing protein 9</fullName>
    </submittedName>
</protein>
<dbReference type="OMA" id="KLHVPMV"/>
<keyword evidence="2" id="KW-0690">Ribosome biogenesis</keyword>
<dbReference type="GO" id="GO:0005654">
    <property type="term" value="C:nucleoplasm"/>
    <property type="evidence" value="ECO:0007669"/>
    <property type="project" value="UniProtKB-ARBA"/>
</dbReference>
<evidence type="ECO:0000256" key="4">
    <source>
        <dbReference type="ARBA" id="ARBA00022741"/>
    </source>
</evidence>
<evidence type="ECO:0000256" key="9">
    <source>
        <dbReference type="ARBA" id="ARBA00049117"/>
    </source>
</evidence>
<dbReference type="CDD" id="cd01882">
    <property type="entry name" value="BMS1"/>
    <property type="match status" value="1"/>
</dbReference>
<dbReference type="GO" id="GO:0034511">
    <property type="term" value="F:U3 snoRNA binding"/>
    <property type="evidence" value="ECO:0007669"/>
    <property type="project" value="TreeGrafter"/>
</dbReference>
<feature type="compositionally biased region" description="Basic and acidic residues" evidence="11">
    <location>
        <begin position="1090"/>
        <end position="1101"/>
    </location>
</feature>
<dbReference type="GO" id="GO:0005525">
    <property type="term" value="F:GTP binding"/>
    <property type="evidence" value="ECO:0007669"/>
    <property type="project" value="UniProtKB-KW"/>
</dbReference>
<dbReference type="STRING" id="645134.A0A0L0H5C3"/>
<dbReference type="Pfam" id="PF08142">
    <property type="entry name" value="AARP2CN"/>
    <property type="match status" value="1"/>
</dbReference>
<feature type="region of interest" description="Disordered" evidence="11">
    <location>
        <begin position="403"/>
        <end position="464"/>
    </location>
</feature>
<dbReference type="GeneID" id="27691490"/>
<dbReference type="GO" id="GO:0000462">
    <property type="term" value="P:maturation of SSU-rRNA from tricistronic rRNA transcript (SSU-rRNA, 5.8S rRNA, LSU-rRNA)"/>
    <property type="evidence" value="ECO:0007669"/>
    <property type="project" value="TreeGrafter"/>
</dbReference>
<dbReference type="SUPFAM" id="SSF52540">
    <property type="entry name" value="P-loop containing nucleoside triphosphate hydrolases"/>
    <property type="match status" value="1"/>
</dbReference>
<dbReference type="GO" id="GO:0003924">
    <property type="term" value="F:GTPase activity"/>
    <property type="evidence" value="ECO:0007669"/>
    <property type="project" value="TreeGrafter"/>
</dbReference>
<dbReference type="GO" id="GO:0005524">
    <property type="term" value="F:ATP binding"/>
    <property type="evidence" value="ECO:0007669"/>
    <property type="project" value="UniProtKB-KW"/>
</dbReference>
<dbReference type="Pfam" id="PF22298">
    <property type="entry name" value="Tsr1_G-like"/>
    <property type="match status" value="1"/>
</dbReference>
<dbReference type="GO" id="GO:0000479">
    <property type="term" value="P:endonucleolytic cleavage of tricistronic rRNA transcript (SSU-rRNA, 5.8S rRNA, LSU-rRNA)"/>
    <property type="evidence" value="ECO:0007669"/>
    <property type="project" value="TreeGrafter"/>
</dbReference>
<evidence type="ECO:0000256" key="6">
    <source>
        <dbReference type="ARBA" id="ARBA00022840"/>
    </source>
</evidence>
<evidence type="ECO:0000256" key="2">
    <source>
        <dbReference type="ARBA" id="ARBA00022517"/>
    </source>
</evidence>
<dbReference type="PROSITE" id="PS51714">
    <property type="entry name" value="G_BMS1"/>
    <property type="match status" value="1"/>
</dbReference>
<comment type="similarity">
    <text evidence="10">Belongs to the TRAFAC class translation factor GTPase superfamily. Bms1-like GTPase family. BMS1 subfamily.</text>
</comment>
<dbReference type="AlphaFoldDB" id="A0A0L0H5C3"/>
<dbReference type="OrthoDB" id="10260897at2759"/>
<dbReference type="FunFam" id="3.40.50.300:FF:000105">
    <property type="entry name" value="BMS1 ribosome biogenesis factor"/>
    <property type="match status" value="1"/>
</dbReference>
<evidence type="ECO:0000256" key="8">
    <source>
        <dbReference type="ARBA" id="ARBA00023242"/>
    </source>
</evidence>
<evidence type="ECO:0000256" key="5">
    <source>
        <dbReference type="ARBA" id="ARBA00022801"/>
    </source>
</evidence>
<dbReference type="Pfam" id="PF04950">
    <property type="entry name" value="RIBIOP_C"/>
    <property type="match status" value="1"/>
</dbReference>
<organism evidence="13 14">
    <name type="scientific">Spizellomyces punctatus (strain DAOM BR117)</name>
    <dbReference type="NCBI Taxonomy" id="645134"/>
    <lineage>
        <taxon>Eukaryota</taxon>
        <taxon>Fungi</taxon>
        <taxon>Fungi incertae sedis</taxon>
        <taxon>Chytridiomycota</taxon>
        <taxon>Chytridiomycota incertae sedis</taxon>
        <taxon>Chytridiomycetes</taxon>
        <taxon>Spizellomycetales</taxon>
        <taxon>Spizellomycetaceae</taxon>
        <taxon>Spizellomyces</taxon>
    </lineage>
</organism>
<keyword evidence="3" id="KW-0597">Phosphoprotein</keyword>
<evidence type="ECO:0000259" key="12">
    <source>
        <dbReference type="PROSITE" id="PS51714"/>
    </source>
</evidence>
<dbReference type="InterPro" id="IPR012948">
    <property type="entry name" value="AARP2CN"/>
</dbReference>
<dbReference type="GO" id="GO:0030686">
    <property type="term" value="C:90S preribosome"/>
    <property type="evidence" value="ECO:0007669"/>
    <property type="project" value="TreeGrafter"/>
</dbReference>
<dbReference type="eggNOG" id="KOG1951">
    <property type="taxonomic scope" value="Eukaryota"/>
</dbReference>
<dbReference type="VEuPathDB" id="FungiDB:SPPG_08319"/>
<feature type="compositionally biased region" description="Basic and acidic residues" evidence="11">
    <location>
        <begin position="16"/>
        <end position="28"/>
    </location>
</feature>
<accession>A0A0L0H5C3</accession>
<dbReference type="GO" id="GO:0032040">
    <property type="term" value="C:small-subunit processome"/>
    <property type="evidence" value="ECO:0007669"/>
    <property type="project" value="UniProtKB-ARBA"/>
</dbReference>
<feature type="compositionally biased region" description="Basic residues" evidence="11">
    <location>
        <begin position="1"/>
        <end position="11"/>
    </location>
</feature>
<feature type="domain" description="Bms1-type G" evidence="12">
    <location>
        <begin position="71"/>
        <end position="235"/>
    </location>
</feature>
<feature type="region of interest" description="Disordered" evidence="11">
    <location>
        <begin position="1082"/>
        <end position="1108"/>
    </location>
</feature>
<gene>
    <name evidence="13" type="ORF">SPPG_08319</name>
</gene>
<dbReference type="InterPro" id="IPR039761">
    <property type="entry name" value="Bms1/Tsr1"/>
</dbReference>
<dbReference type="SMART" id="SM01362">
    <property type="entry name" value="DUF663"/>
    <property type="match status" value="1"/>
</dbReference>
<dbReference type="EMBL" id="KQ257469">
    <property type="protein sequence ID" value="KNC96422.1"/>
    <property type="molecule type" value="Genomic_DNA"/>
</dbReference>
<evidence type="ECO:0000256" key="7">
    <source>
        <dbReference type="ARBA" id="ARBA00023134"/>
    </source>
</evidence>
<keyword evidence="4" id="KW-0547">Nucleotide-binding</keyword>
<dbReference type="Proteomes" id="UP000053201">
    <property type="component" value="Unassembled WGS sequence"/>
</dbReference>
<keyword evidence="6" id="KW-0067">ATP-binding</keyword>
<feature type="region of interest" description="Disordered" evidence="11">
    <location>
        <begin position="351"/>
        <end position="370"/>
    </location>
</feature>
<keyword evidence="5" id="KW-0378">Hydrolase</keyword>
<feature type="compositionally biased region" description="Acidic residues" evidence="11">
    <location>
        <begin position="421"/>
        <end position="432"/>
    </location>
</feature>
<keyword evidence="14" id="KW-1185">Reference proteome</keyword>
<keyword evidence="7" id="KW-0342">GTP-binding</keyword>
<dbReference type="InterPro" id="IPR007034">
    <property type="entry name" value="BMS1_TSR1_C"/>
</dbReference>
<keyword evidence="8" id="KW-0539">Nucleus</keyword>